<dbReference type="Proteomes" id="UP001610334">
    <property type="component" value="Unassembled WGS sequence"/>
</dbReference>
<accession>A0ABR4HVE6</accession>
<reference evidence="1 2" key="1">
    <citation type="submission" date="2024-07" db="EMBL/GenBank/DDBJ databases">
        <title>Section-level genome sequencing and comparative genomics of Aspergillus sections Usti and Cavernicolus.</title>
        <authorList>
            <consortium name="Lawrence Berkeley National Laboratory"/>
            <person name="Nybo J.L."/>
            <person name="Vesth T.C."/>
            <person name="Theobald S."/>
            <person name="Frisvad J.C."/>
            <person name="Larsen T.O."/>
            <person name="Kjaerboelling I."/>
            <person name="Rothschild-Mancinelli K."/>
            <person name="Lyhne E.K."/>
            <person name="Kogle M.E."/>
            <person name="Barry K."/>
            <person name="Clum A."/>
            <person name="Na H."/>
            <person name="Ledsgaard L."/>
            <person name="Lin J."/>
            <person name="Lipzen A."/>
            <person name="Kuo A."/>
            <person name="Riley R."/>
            <person name="Mondo S."/>
            <person name="Labutti K."/>
            <person name="Haridas S."/>
            <person name="Pangalinan J."/>
            <person name="Salamov A.A."/>
            <person name="Simmons B.A."/>
            <person name="Magnuson J.K."/>
            <person name="Chen J."/>
            <person name="Drula E."/>
            <person name="Henrissat B."/>
            <person name="Wiebenga A."/>
            <person name="Lubbers R.J."/>
            <person name="Gomes A.C."/>
            <person name="Makela M.R."/>
            <person name="Stajich J."/>
            <person name="Grigoriev I.V."/>
            <person name="Mortensen U.H."/>
            <person name="De Vries R.P."/>
            <person name="Baker S.E."/>
            <person name="Andersen M.R."/>
        </authorList>
    </citation>
    <scope>NUCLEOTIDE SEQUENCE [LARGE SCALE GENOMIC DNA]</scope>
    <source>
        <strain evidence="1 2">CBS 588.65</strain>
    </source>
</reference>
<comment type="caution">
    <text evidence="1">The sequence shown here is derived from an EMBL/GenBank/DDBJ whole genome shotgun (WGS) entry which is preliminary data.</text>
</comment>
<name>A0ABR4HVE6_9EURO</name>
<sequence length="54" mass="6266">MAPAPNQVLKAYNEALDLRQAYTWDRQRISEFLRHVVDYGYVSRSTGFCATKDI</sequence>
<dbReference type="EMBL" id="JBFXLT010000010">
    <property type="protein sequence ID" value="KAL2819472.1"/>
    <property type="molecule type" value="Genomic_DNA"/>
</dbReference>
<organism evidence="1 2">
    <name type="scientific">Aspergillus granulosus</name>
    <dbReference type="NCBI Taxonomy" id="176169"/>
    <lineage>
        <taxon>Eukaryota</taxon>
        <taxon>Fungi</taxon>
        <taxon>Dikarya</taxon>
        <taxon>Ascomycota</taxon>
        <taxon>Pezizomycotina</taxon>
        <taxon>Eurotiomycetes</taxon>
        <taxon>Eurotiomycetidae</taxon>
        <taxon>Eurotiales</taxon>
        <taxon>Aspergillaceae</taxon>
        <taxon>Aspergillus</taxon>
        <taxon>Aspergillus subgen. Nidulantes</taxon>
    </lineage>
</organism>
<evidence type="ECO:0000313" key="1">
    <source>
        <dbReference type="EMBL" id="KAL2819472.1"/>
    </source>
</evidence>
<protein>
    <submittedName>
        <fullName evidence="1">Uncharacterized protein</fullName>
    </submittedName>
</protein>
<evidence type="ECO:0000313" key="2">
    <source>
        <dbReference type="Proteomes" id="UP001610334"/>
    </source>
</evidence>
<gene>
    <name evidence="1" type="ORF">BJX63DRAFT_382139</name>
</gene>
<proteinExistence type="predicted"/>
<keyword evidence="2" id="KW-1185">Reference proteome</keyword>